<dbReference type="RefSeq" id="WP_345598307.1">
    <property type="nucleotide sequence ID" value="NZ_BAABCQ010000395.1"/>
</dbReference>
<evidence type="ECO:0000313" key="3">
    <source>
        <dbReference type="Proteomes" id="UP001500034"/>
    </source>
</evidence>
<feature type="signal peptide" evidence="1">
    <location>
        <begin position="1"/>
        <end position="26"/>
    </location>
</feature>
<feature type="chain" id="PRO_5046847862" description="Secreted protein" evidence="1">
    <location>
        <begin position="27"/>
        <end position="77"/>
    </location>
</feature>
<gene>
    <name evidence="2" type="ORF">GCM10022384_70930</name>
</gene>
<evidence type="ECO:0000313" key="2">
    <source>
        <dbReference type="EMBL" id="GAA4020255.1"/>
    </source>
</evidence>
<name>A0ABP7T3H1_9ACTN</name>
<protein>
    <recommendedName>
        <fullName evidence="4">Secreted protein</fullName>
    </recommendedName>
</protein>
<evidence type="ECO:0000256" key="1">
    <source>
        <dbReference type="SAM" id="SignalP"/>
    </source>
</evidence>
<dbReference type="EMBL" id="BAABCQ010000395">
    <property type="protein sequence ID" value="GAA4020255.1"/>
    <property type="molecule type" value="Genomic_DNA"/>
</dbReference>
<organism evidence="2 3">
    <name type="scientific">Streptomyces marokkonensis</name>
    <dbReference type="NCBI Taxonomy" id="324855"/>
    <lineage>
        <taxon>Bacteria</taxon>
        <taxon>Bacillati</taxon>
        <taxon>Actinomycetota</taxon>
        <taxon>Actinomycetes</taxon>
        <taxon>Kitasatosporales</taxon>
        <taxon>Streptomycetaceae</taxon>
        <taxon>Streptomyces</taxon>
    </lineage>
</organism>
<sequence>MLSTRLAILSLCAVPLAALQAGTAHAGEEDARFVNNTQILSCVNIEVLDLPIASVSGTTIDCSDHHEESSTTSRTHE</sequence>
<reference evidence="3" key="1">
    <citation type="journal article" date="2019" name="Int. J. Syst. Evol. Microbiol.">
        <title>The Global Catalogue of Microorganisms (GCM) 10K type strain sequencing project: providing services to taxonomists for standard genome sequencing and annotation.</title>
        <authorList>
            <consortium name="The Broad Institute Genomics Platform"/>
            <consortium name="The Broad Institute Genome Sequencing Center for Infectious Disease"/>
            <person name="Wu L."/>
            <person name="Ma J."/>
        </authorList>
    </citation>
    <scope>NUCLEOTIDE SEQUENCE [LARGE SCALE GENOMIC DNA]</scope>
    <source>
        <strain evidence="3">JCM 17027</strain>
    </source>
</reference>
<evidence type="ECO:0008006" key="4">
    <source>
        <dbReference type="Google" id="ProtNLM"/>
    </source>
</evidence>
<proteinExistence type="predicted"/>
<keyword evidence="3" id="KW-1185">Reference proteome</keyword>
<keyword evidence="1" id="KW-0732">Signal</keyword>
<accession>A0ABP7T3H1</accession>
<comment type="caution">
    <text evidence="2">The sequence shown here is derived from an EMBL/GenBank/DDBJ whole genome shotgun (WGS) entry which is preliminary data.</text>
</comment>
<dbReference type="Proteomes" id="UP001500034">
    <property type="component" value="Unassembled WGS sequence"/>
</dbReference>